<gene>
    <name evidence="4" type="ORF">FKV23_00625</name>
</gene>
<keyword evidence="1" id="KW-0540">Nuclease</keyword>
<protein>
    <submittedName>
        <fullName evidence="4">Ribonuclease</fullName>
    </submittedName>
</protein>
<evidence type="ECO:0000313" key="5">
    <source>
        <dbReference type="Proteomes" id="UP000317199"/>
    </source>
</evidence>
<keyword evidence="5" id="KW-1185">Reference proteome</keyword>
<dbReference type="SUPFAM" id="SSF53933">
    <property type="entry name" value="Microbial ribonucleases"/>
    <property type="match status" value="1"/>
</dbReference>
<dbReference type="OrthoDB" id="5326845at2"/>
<feature type="region of interest" description="Disordered" evidence="3">
    <location>
        <begin position="66"/>
        <end position="85"/>
    </location>
</feature>
<dbReference type="InterPro" id="IPR016191">
    <property type="entry name" value="Ribonuclease/ribotoxin"/>
</dbReference>
<proteinExistence type="predicted"/>
<dbReference type="GO" id="GO:0004521">
    <property type="term" value="F:RNA endonuclease activity"/>
    <property type="evidence" value="ECO:0007669"/>
    <property type="project" value="InterPro"/>
</dbReference>
<evidence type="ECO:0000256" key="2">
    <source>
        <dbReference type="ARBA" id="ARBA00022801"/>
    </source>
</evidence>
<dbReference type="Pfam" id="PF00545">
    <property type="entry name" value="Ribonuclease"/>
    <property type="match status" value="1"/>
</dbReference>
<dbReference type="Gene3D" id="3.10.450.30">
    <property type="entry name" value="Microbial ribonucleases"/>
    <property type="match status" value="1"/>
</dbReference>
<dbReference type="Proteomes" id="UP000317199">
    <property type="component" value="Chromosome"/>
</dbReference>
<evidence type="ECO:0000256" key="3">
    <source>
        <dbReference type="SAM" id="MobiDB-lite"/>
    </source>
</evidence>
<accession>A0A514BN29</accession>
<evidence type="ECO:0000313" key="4">
    <source>
        <dbReference type="EMBL" id="QDH68781.1"/>
    </source>
</evidence>
<dbReference type="AlphaFoldDB" id="A0A514BN29"/>
<name>A0A514BN29_9GAMM</name>
<organism evidence="4 5">
    <name type="scientific">Marilutibacter alkalisoli</name>
    <dbReference type="NCBI Taxonomy" id="2591633"/>
    <lineage>
        <taxon>Bacteria</taxon>
        <taxon>Pseudomonadati</taxon>
        <taxon>Pseudomonadota</taxon>
        <taxon>Gammaproteobacteria</taxon>
        <taxon>Lysobacterales</taxon>
        <taxon>Lysobacteraceae</taxon>
        <taxon>Marilutibacter</taxon>
    </lineage>
</organism>
<sequence length="147" mass="16426">MRRPLWLLAAIVLLGLWLWAQHGNDGALPVPASDGVGVGVDTPRTADALPAFLPPEARPVLVRIAKGGPHPHRQDGGVFQNRERRLPQQPRGWYREYTVATPGARDRGARRIVTGGDPPSEYWYTRDHYRSFRRFDWAPAAGTEAAR</sequence>
<dbReference type="GO" id="GO:0016787">
    <property type="term" value="F:hydrolase activity"/>
    <property type="evidence" value="ECO:0007669"/>
    <property type="project" value="UniProtKB-KW"/>
</dbReference>
<dbReference type="KEGG" id="lyj:FKV23_00625"/>
<dbReference type="EMBL" id="CP041242">
    <property type="protein sequence ID" value="QDH68781.1"/>
    <property type="molecule type" value="Genomic_DNA"/>
</dbReference>
<dbReference type="InterPro" id="IPR000026">
    <property type="entry name" value="N1-like"/>
</dbReference>
<evidence type="ECO:0000256" key="1">
    <source>
        <dbReference type="ARBA" id="ARBA00022722"/>
    </source>
</evidence>
<reference evidence="4 5" key="1">
    <citation type="submission" date="2019-06" db="EMBL/GenBank/DDBJ databases">
        <title>Lysobacter alkalisoli sp. nov. isolated from saline-alkali soil.</title>
        <authorList>
            <person name="Sun J.-Q."/>
            <person name="Xu L."/>
        </authorList>
    </citation>
    <scope>NUCLEOTIDE SEQUENCE [LARGE SCALE GENOMIC DNA]</scope>
    <source>
        <strain evidence="4 5">SJ-36</strain>
    </source>
</reference>
<keyword evidence="2" id="KW-0378">Hydrolase</keyword>
<dbReference type="GO" id="GO:0003723">
    <property type="term" value="F:RNA binding"/>
    <property type="evidence" value="ECO:0007669"/>
    <property type="project" value="InterPro"/>
</dbReference>
<dbReference type="RefSeq" id="WP_141622124.1">
    <property type="nucleotide sequence ID" value="NZ_CP041242.1"/>
</dbReference>